<dbReference type="InterPro" id="IPR013324">
    <property type="entry name" value="RNA_pol_sigma_r3/r4-like"/>
</dbReference>
<evidence type="ECO:0000256" key="1">
    <source>
        <dbReference type="ARBA" id="ARBA00010641"/>
    </source>
</evidence>
<evidence type="ECO:0000313" key="9">
    <source>
        <dbReference type="Proteomes" id="UP000199503"/>
    </source>
</evidence>
<dbReference type="InterPro" id="IPR039425">
    <property type="entry name" value="RNA_pol_sigma-70-like"/>
</dbReference>
<keyword evidence="5" id="KW-0804">Transcription</keyword>
<dbReference type="GO" id="GO:0016987">
    <property type="term" value="F:sigma factor activity"/>
    <property type="evidence" value="ECO:0007669"/>
    <property type="project" value="UniProtKB-KW"/>
</dbReference>
<evidence type="ECO:0000256" key="2">
    <source>
        <dbReference type="ARBA" id="ARBA00023015"/>
    </source>
</evidence>
<keyword evidence="2" id="KW-0805">Transcription regulation</keyword>
<comment type="similarity">
    <text evidence="1">Belongs to the sigma-70 factor family. ECF subfamily.</text>
</comment>
<dbReference type="STRING" id="65499.SAMN04488000_103530"/>
<dbReference type="SUPFAM" id="SSF88659">
    <property type="entry name" value="Sigma3 and sigma4 domains of RNA polymerase sigma factors"/>
    <property type="match status" value="1"/>
</dbReference>
<protein>
    <submittedName>
        <fullName evidence="8">RNA polymerase sigma-70 factor, ECF subfamily</fullName>
    </submittedName>
</protein>
<dbReference type="SUPFAM" id="SSF88946">
    <property type="entry name" value="Sigma2 domain of RNA polymerase sigma factors"/>
    <property type="match status" value="1"/>
</dbReference>
<sequence>MHSADFDDVFVKLLPRLQRRVVQLVGDTHLGDDLVQEVYVRLKSSPRRQRGLLDHPNPYAYALTTAVNLARGRWRAERRCVVRAEVDTGVCDGSPEDREFVAGLLRRLTGKEASAVLLVDIAGRTLEEASRLLGVHKGTVQRNRVRALAELRAVLLDAGSCVDRPPGASEQ</sequence>
<accession>A0A1H9HGP1</accession>
<gene>
    <name evidence="8" type="ORF">SAMN04488000_103530</name>
</gene>
<dbReference type="EMBL" id="FOFV01000003">
    <property type="protein sequence ID" value="SEQ61458.1"/>
    <property type="molecule type" value="Genomic_DNA"/>
</dbReference>
<reference evidence="9" key="1">
    <citation type="submission" date="2016-10" db="EMBL/GenBank/DDBJ databases">
        <authorList>
            <person name="Varghese N."/>
            <person name="Submissions S."/>
        </authorList>
    </citation>
    <scope>NUCLEOTIDE SEQUENCE [LARGE SCALE GENOMIC DNA]</scope>
    <source>
        <strain evidence="9">DSM 44437</strain>
    </source>
</reference>
<dbReference type="PANTHER" id="PTHR43133:SF8">
    <property type="entry name" value="RNA POLYMERASE SIGMA FACTOR HI_1459-RELATED"/>
    <property type="match status" value="1"/>
</dbReference>
<keyword evidence="3" id="KW-0731">Sigma factor</keyword>
<keyword evidence="4" id="KW-0238">DNA-binding</keyword>
<evidence type="ECO:0000256" key="4">
    <source>
        <dbReference type="ARBA" id="ARBA00023125"/>
    </source>
</evidence>
<dbReference type="Proteomes" id="UP000199503">
    <property type="component" value="Unassembled WGS sequence"/>
</dbReference>
<evidence type="ECO:0000259" key="7">
    <source>
        <dbReference type="Pfam" id="PF08281"/>
    </source>
</evidence>
<dbReference type="Pfam" id="PF08281">
    <property type="entry name" value="Sigma70_r4_2"/>
    <property type="match status" value="1"/>
</dbReference>
<evidence type="ECO:0000313" key="8">
    <source>
        <dbReference type="EMBL" id="SEQ61458.1"/>
    </source>
</evidence>
<dbReference type="GO" id="GO:0006352">
    <property type="term" value="P:DNA-templated transcription initiation"/>
    <property type="evidence" value="ECO:0007669"/>
    <property type="project" value="InterPro"/>
</dbReference>
<dbReference type="AlphaFoldDB" id="A0A1H9HGP1"/>
<evidence type="ECO:0000256" key="3">
    <source>
        <dbReference type="ARBA" id="ARBA00023082"/>
    </source>
</evidence>
<feature type="domain" description="RNA polymerase sigma factor 70 region 4 type 2" evidence="7">
    <location>
        <begin position="104"/>
        <end position="151"/>
    </location>
</feature>
<dbReference type="Gene3D" id="1.10.10.10">
    <property type="entry name" value="Winged helix-like DNA-binding domain superfamily/Winged helix DNA-binding domain"/>
    <property type="match status" value="1"/>
</dbReference>
<dbReference type="GO" id="GO:0003677">
    <property type="term" value="F:DNA binding"/>
    <property type="evidence" value="ECO:0007669"/>
    <property type="project" value="UniProtKB-KW"/>
</dbReference>
<evidence type="ECO:0000256" key="5">
    <source>
        <dbReference type="ARBA" id="ARBA00023163"/>
    </source>
</evidence>
<dbReference type="InterPro" id="IPR036388">
    <property type="entry name" value="WH-like_DNA-bd_sf"/>
</dbReference>
<dbReference type="InterPro" id="IPR013325">
    <property type="entry name" value="RNA_pol_sigma_r2"/>
</dbReference>
<proteinExistence type="inferred from homology"/>
<dbReference type="InterPro" id="IPR013249">
    <property type="entry name" value="RNA_pol_sigma70_r4_t2"/>
</dbReference>
<feature type="domain" description="RNA polymerase sigma-70 region 2" evidence="6">
    <location>
        <begin position="12"/>
        <end position="79"/>
    </location>
</feature>
<evidence type="ECO:0000259" key="6">
    <source>
        <dbReference type="Pfam" id="PF04542"/>
    </source>
</evidence>
<dbReference type="InterPro" id="IPR007627">
    <property type="entry name" value="RNA_pol_sigma70_r2"/>
</dbReference>
<dbReference type="Gene3D" id="1.10.1740.10">
    <property type="match status" value="1"/>
</dbReference>
<organism evidence="8 9">
    <name type="scientific">Lentzea albida</name>
    <dbReference type="NCBI Taxonomy" id="65499"/>
    <lineage>
        <taxon>Bacteria</taxon>
        <taxon>Bacillati</taxon>
        <taxon>Actinomycetota</taxon>
        <taxon>Actinomycetes</taxon>
        <taxon>Pseudonocardiales</taxon>
        <taxon>Pseudonocardiaceae</taxon>
        <taxon>Lentzea</taxon>
    </lineage>
</organism>
<dbReference type="PANTHER" id="PTHR43133">
    <property type="entry name" value="RNA POLYMERASE ECF-TYPE SIGMA FACTO"/>
    <property type="match status" value="1"/>
</dbReference>
<dbReference type="Pfam" id="PF04542">
    <property type="entry name" value="Sigma70_r2"/>
    <property type="match status" value="1"/>
</dbReference>
<keyword evidence="9" id="KW-1185">Reference proteome</keyword>
<name>A0A1H9HGP1_9PSEU</name>